<accession>A0A542ZG35</accession>
<organism evidence="7 8">
    <name type="scientific">Oryzihumus leptocrescens</name>
    <dbReference type="NCBI Taxonomy" id="297536"/>
    <lineage>
        <taxon>Bacteria</taxon>
        <taxon>Bacillati</taxon>
        <taxon>Actinomycetota</taxon>
        <taxon>Actinomycetes</taxon>
        <taxon>Micrococcales</taxon>
        <taxon>Intrasporangiaceae</taxon>
        <taxon>Oryzihumus</taxon>
    </lineage>
</organism>
<evidence type="ECO:0000256" key="4">
    <source>
        <dbReference type="ARBA" id="ARBA00048819"/>
    </source>
</evidence>
<keyword evidence="1 5" id="KW-0436">Ligase</keyword>
<keyword evidence="8" id="KW-1185">Reference proteome</keyword>
<dbReference type="EC" id="6.3.2.2" evidence="5"/>
<dbReference type="InterPro" id="IPR017809">
    <property type="entry name" value="EgtA_Actinobacteria"/>
</dbReference>
<dbReference type="SUPFAM" id="SSF55931">
    <property type="entry name" value="Glutamine synthetase/guanido kinase"/>
    <property type="match status" value="1"/>
</dbReference>
<dbReference type="Gene3D" id="3.30.590.20">
    <property type="match status" value="1"/>
</dbReference>
<dbReference type="AlphaFoldDB" id="A0A542ZG35"/>
<evidence type="ECO:0000256" key="3">
    <source>
        <dbReference type="ARBA" id="ARBA00022840"/>
    </source>
</evidence>
<comment type="caution">
    <text evidence="7">The sequence shown here is derived from an EMBL/GenBank/DDBJ whole genome shotgun (WGS) entry which is preliminary data.</text>
</comment>
<dbReference type="InterPro" id="IPR006336">
    <property type="entry name" value="GCS2"/>
</dbReference>
<dbReference type="PIRSF" id="PIRSF017901">
    <property type="entry name" value="GCL"/>
    <property type="match status" value="1"/>
</dbReference>
<proteinExistence type="inferred from homology"/>
<dbReference type="HAMAP" id="MF_02034">
    <property type="entry name" value="EgtA"/>
    <property type="match status" value="1"/>
</dbReference>
<evidence type="ECO:0000313" key="7">
    <source>
        <dbReference type="EMBL" id="TQL59303.1"/>
    </source>
</evidence>
<dbReference type="PANTHER" id="PTHR34378">
    <property type="entry name" value="GLUTAMATE--CYSTEINE LIGASE, CHLOROPLASTIC"/>
    <property type="match status" value="1"/>
</dbReference>
<dbReference type="NCBIfam" id="TIGR03444">
    <property type="entry name" value="EgtA_Cys_ligase"/>
    <property type="match status" value="1"/>
</dbReference>
<dbReference type="Proteomes" id="UP000319514">
    <property type="component" value="Unassembled WGS sequence"/>
</dbReference>
<dbReference type="EMBL" id="VFOQ01000001">
    <property type="protein sequence ID" value="TQL59303.1"/>
    <property type="molecule type" value="Genomic_DNA"/>
</dbReference>
<comment type="pathway">
    <text evidence="5">Amino-acid biosynthesis; ergothioneine biosynthesis.</text>
</comment>
<dbReference type="GO" id="GO:0052699">
    <property type="term" value="P:ergothioneine biosynthetic process"/>
    <property type="evidence" value="ECO:0007669"/>
    <property type="project" value="UniProtKB-UniRule"/>
</dbReference>
<dbReference type="GO" id="GO:0006750">
    <property type="term" value="P:glutathione biosynthetic process"/>
    <property type="evidence" value="ECO:0007669"/>
    <property type="project" value="UniProtKB-UniRule"/>
</dbReference>
<dbReference type="GO" id="GO:0004357">
    <property type="term" value="F:glutamate-cysteine ligase activity"/>
    <property type="evidence" value="ECO:0007669"/>
    <property type="project" value="UniProtKB-UniRule"/>
</dbReference>
<evidence type="ECO:0000313" key="8">
    <source>
        <dbReference type="Proteomes" id="UP000319514"/>
    </source>
</evidence>
<comment type="similarity">
    <text evidence="5 6">Belongs to the glutamate--cysteine ligase type 2 family. EgtA subfamily.</text>
</comment>
<name>A0A542ZG35_9MICO</name>
<protein>
    <recommendedName>
        <fullName evidence="5">Glutamate--cysteine ligase EgtA</fullName>
        <ecNumber evidence="5">6.3.2.2</ecNumber>
    </recommendedName>
    <alternativeName>
        <fullName evidence="5">Gamma-glutamylcysteine synthase</fullName>
        <shortName evidence="5">GCS</shortName>
        <shortName evidence="5">Gamma-ECS</shortName>
    </alternativeName>
</protein>
<evidence type="ECO:0000256" key="1">
    <source>
        <dbReference type="ARBA" id="ARBA00022598"/>
    </source>
</evidence>
<comment type="catalytic activity">
    <reaction evidence="4 5 6">
        <text>L-cysteine + L-glutamate + ATP = gamma-L-glutamyl-L-cysteine + ADP + phosphate + H(+)</text>
        <dbReference type="Rhea" id="RHEA:13285"/>
        <dbReference type="ChEBI" id="CHEBI:15378"/>
        <dbReference type="ChEBI" id="CHEBI:29985"/>
        <dbReference type="ChEBI" id="CHEBI:30616"/>
        <dbReference type="ChEBI" id="CHEBI:35235"/>
        <dbReference type="ChEBI" id="CHEBI:43474"/>
        <dbReference type="ChEBI" id="CHEBI:58173"/>
        <dbReference type="ChEBI" id="CHEBI:456216"/>
        <dbReference type="EC" id="6.3.2.2"/>
    </reaction>
</comment>
<keyword evidence="3 5" id="KW-0067">ATP-binding</keyword>
<gene>
    <name evidence="5" type="primary">egtA</name>
    <name evidence="7" type="ORF">FB474_0654</name>
</gene>
<evidence type="ECO:0000256" key="2">
    <source>
        <dbReference type="ARBA" id="ARBA00022741"/>
    </source>
</evidence>
<evidence type="ECO:0000256" key="6">
    <source>
        <dbReference type="PIRNR" id="PIRNR017901"/>
    </source>
</evidence>
<sequence length="422" mass="44780">MVMPMEMPGGSVAAGDDEVHGAPVLSRDQAEGYVAMVCFKHGPPRLQGVELEWTLHHEDDPARAVELTDLARALGPHAPTTVDPHSPHLPLPAGSLVTVEPGGQVEISSAPTPSLAFLLEAAAADAAALGELLAPHGLRRGEHGLDPHRTPRRILRTPRYDAMEDFFAAIGPHGSRMMCSTASLQVCVDLGEGAEAVHRWDAVHALGPTMTALFGNSAVMAGSDTGWVSARLRSTLATAPPATFAPARTADPVAQYARMALEAPLLCVRREQGPWTAPAGVRFADWVAGPSPVGRPPTTRDLDYHLSTLFPPVRPHGYLEVRYLDAQAGHGWVTPVALLTALLSRPETVGRALEVTEETADRWLSAARLGVADPGLARSATAVVELGVSALDGQDLPRAVADEVTRQLQERIDDATSRRCSA</sequence>
<dbReference type="Pfam" id="PF04107">
    <property type="entry name" value="GCS2"/>
    <property type="match status" value="1"/>
</dbReference>
<dbReference type="InterPro" id="IPR014746">
    <property type="entry name" value="Gln_synth/guanido_kin_cat_dom"/>
</dbReference>
<evidence type="ECO:0000256" key="5">
    <source>
        <dbReference type="HAMAP-Rule" id="MF_02034"/>
    </source>
</evidence>
<comment type="function">
    <text evidence="5">Catalyzes the synthesis of gamma-glutamylcysteine (gamma-GC). This compound is used as substrate for the biosynthesis of the low-molecular thiol compound ergothioneine.</text>
</comment>
<dbReference type="UniPathway" id="UPA01014"/>
<keyword evidence="2 5" id="KW-0547">Nucleotide-binding</keyword>
<dbReference type="InterPro" id="IPR035434">
    <property type="entry name" value="GCL_bact_plant"/>
</dbReference>
<dbReference type="GO" id="GO:0005524">
    <property type="term" value="F:ATP binding"/>
    <property type="evidence" value="ECO:0007669"/>
    <property type="project" value="UniProtKB-UniRule"/>
</dbReference>
<reference evidence="7 8" key="1">
    <citation type="submission" date="2019-06" db="EMBL/GenBank/DDBJ databases">
        <title>Sequencing the genomes of 1000 actinobacteria strains.</title>
        <authorList>
            <person name="Klenk H.-P."/>
        </authorList>
    </citation>
    <scope>NUCLEOTIDE SEQUENCE [LARGE SCALE GENOMIC DNA]</scope>
    <source>
        <strain evidence="7 8">DSM 18082</strain>
    </source>
</reference>
<dbReference type="PANTHER" id="PTHR34378:SF1">
    <property type="entry name" value="GLUTAMATE--CYSTEINE LIGASE, CHLOROPLASTIC"/>
    <property type="match status" value="1"/>
</dbReference>